<dbReference type="InterPro" id="IPR052894">
    <property type="entry name" value="AsmA-related"/>
</dbReference>
<evidence type="ECO:0000259" key="1">
    <source>
        <dbReference type="Pfam" id="PF05170"/>
    </source>
</evidence>
<accession>A0ABS3KTN6</accession>
<sequence>MGWSRRLGLGLLVLLPLLLLALWFGPRLTDWNEHRDRLAILAAGRLGQPVMLTGPVKLALLPQPMLEAGGVTIGDADSGLSIQARALRLRLDLGALLRLRLEPREVVLVGAEVRLPWPPTSAQSFRPPPWLTGLRGRIEDSRITIGSVALEQVTADLAAGGTLDALRIDGRFRWRGLDATFQTSLSRPGDDDAAPLALTVSASNASLSASGVLLPQGGFEGTLQGGGNDLAALLPGPGGNFRLRGRLSATADLLTADDLALDIAGSPARGAATLRLAPEPRLDLSLATGRVALDPWVAALRQAQANAAQSAGAWMLPFGIDLSAEAATAGGITLRRLRAAAFLDGEQLTLSDVAAILPGDTSIELSGASTGRPGAGGKLETAIRFTGGTLRTTLLALGAKLERTEPTLLRQGEGRMRLVLEDTQVAMPEFAATIDGARISGAGVLRLGTRPALGLGLSFDRLDLDAWLPERGDLLELATGNTGWDANLRLAAEQASWRGTALERLSVDAALEAGRLTARRVSAKLAGGEAALSGVLAPATAAAGNTPASPARLADVALEVSAPVARPMLALLPATWPAIRDATAPIAGQPLALRLSASGPLTALALRGGLDLGEARMEASGTLDSQARRFGGTLTLRHPGAPRFAAEALQVPAPEWLGEGSFSLIAAIAATPRGGQLDGIDLVAGQLRAGGQLALALAPAARPRLTGRIQAERLPLPAPLGGEEPLPLAPLRLLDAELALTAARVLPPWGPTLTQAAATLRLNGGVLSLDQMRAEAAGGQAEGTATLDGAATPPQATAQLRLSGMALPGPLSGLPLDASAGQADAALDLWATGHSPAAMLSTLGGTAQVTLRGGTLTGIDLGEALRAAARPDAAEALRRAMMGGATAFDQLDATLRLNAGRAMLQQGRIALDGQGGAATVAGELDLARGSLDLALLLAPPEGPPFGLRLTGPWQQPRRVPDLADWLRWKAAQP</sequence>
<dbReference type="Pfam" id="PF05170">
    <property type="entry name" value="AsmA"/>
    <property type="match status" value="1"/>
</dbReference>
<comment type="caution">
    <text evidence="2">The sequence shown here is derived from an EMBL/GenBank/DDBJ whole genome shotgun (WGS) entry which is preliminary data.</text>
</comment>
<evidence type="ECO:0000313" key="3">
    <source>
        <dbReference type="Proteomes" id="UP001518989"/>
    </source>
</evidence>
<dbReference type="PANTHER" id="PTHR30441">
    <property type="entry name" value="DUF748 DOMAIN-CONTAINING PROTEIN"/>
    <property type="match status" value="1"/>
</dbReference>
<dbReference type="PANTHER" id="PTHR30441:SF4">
    <property type="entry name" value="PROTEIN ASMA"/>
    <property type="match status" value="1"/>
</dbReference>
<dbReference type="Proteomes" id="UP001518989">
    <property type="component" value="Unassembled WGS sequence"/>
</dbReference>
<dbReference type="RefSeq" id="WP_207418992.1">
    <property type="nucleotide sequence ID" value="NZ_CP061177.1"/>
</dbReference>
<evidence type="ECO:0000313" key="2">
    <source>
        <dbReference type="EMBL" id="MBO1080821.1"/>
    </source>
</evidence>
<reference evidence="2 3" key="1">
    <citation type="submission" date="2020-09" db="EMBL/GenBank/DDBJ databases">
        <title>Roseomonas.</title>
        <authorList>
            <person name="Zhu W."/>
        </authorList>
    </citation>
    <scope>NUCLEOTIDE SEQUENCE [LARGE SCALE GENOMIC DNA]</scope>
    <source>
        <strain evidence="2 3">573</strain>
    </source>
</reference>
<gene>
    <name evidence="2" type="ORF">IAI61_17395</name>
</gene>
<proteinExistence type="predicted"/>
<dbReference type="InterPro" id="IPR007844">
    <property type="entry name" value="AsmA"/>
</dbReference>
<organism evidence="2 3">
    <name type="scientific">Roseomonas haemaphysalidis</name>
    <dbReference type="NCBI Taxonomy" id="2768162"/>
    <lineage>
        <taxon>Bacteria</taxon>
        <taxon>Pseudomonadati</taxon>
        <taxon>Pseudomonadota</taxon>
        <taxon>Alphaproteobacteria</taxon>
        <taxon>Acetobacterales</taxon>
        <taxon>Roseomonadaceae</taxon>
        <taxon>Roseomonas</taxon>
    </lineage>
</organism>
<keyword evidence="3" id="KW-1185">Reference proteome</keyword>
<dbReference type="EMBL" id="JACTNG010000010">
    <property type="protein sequence ID" value="MBO1080821.1"/>
    <property type="molecule type" value="Genomic_DNA"/>
</dbReference>
<protein>
    <submittedName>
        <fullName evidence="2">AsmA family protein</fullName>
    </submittedName>
</protein>
<name>A0ABS3KTN6_9PROT</name>
<feature type="domain" description="AsmA" evidence="1">
    <location>
        <begin position="732"/>
        <end position="904"/>
    </location>
</feature>